<keyword evidence="2" id="KW-1185">Reference proteome</keyword>
<organism evidence="1 2">
    <name type="scientific">Cyclobacterium marinum (strain ATCC 25205 / DSM 745 / LMG 13164 / NCIMB 1802)</name>
    <name type="common">Flectobacillus marinus</name>
    <dbReference type="NCBI Taxonomy" id="880070"/>
    <lineage>
        <taxon>Bacteria</taxon>
        <taxon>Pseudomonadati</taxon>
        <taxon>Bacteroidota</taxon>
        <taxon>Cytophagia</taxon>
        <taxon>Cytophagales</taxon>
        <taxon>Cyclobacteriaceae</taxon>
        <taxon>Cyclobacterium</taxon>
    </lineage>
</organism>
<dbReference type="HOGENOM" id="CLU_1060588_0_0_10"/>
<sequence>MKRVSFTLLFFSLIIVSKPLYGQIDVNITDLGNDETIKFGDIYEIYDLDKELPTLVITWSGKWCFPCINLINRYLDCDMSMMNLITINVDNEENRDEVLNEGYHDSWRKALNFHANIGEDEKGFDNVFNVSSAPLILYLVDGNISDALVSYSVYPYRMIQTGRIDDINFVWDSSSDLNSLAWAYYKNEDDESKLEEAKEWVIRSIELDKNYSNTDTYAALLFKTGDYTKSLKVAKEAIEIAKENDEDYSTTTDLINSVIEKL</sequence>
<dbReference type="RefSeq" id="WP_014018477.1">
    <property type="nucleotide sequence ID" value="NC_015914.1"/>
</dbReference>
<dbReference type="Proteomes" id="UP000001635">
    <property type="component" value="Chromosome"/>
</dbReference>
<evidence type="ECO:0000313" key="2">
    <source>
        <dbReference type="Proteomes" id="UP000001635"/>
    </source>
</evidence>
<protein>
    <recommendedName>
        <fullName evidence="3">Thioredoxin domain-containing protein</fullName>
    </recommendedName>
</protein>
<dbReference type="Gene3D" id="1.25.40.10">
    <property type="entry name" value="Tetratricopeptide repeat domain"/>
    <property type="match status" value="1"/>
</dbReference>
<name>G0IVI2_CYCMS</name>
<dbReference type="eggNOG" id="COG2849">
    <property type="taxonomic scope" value="Bacteria"/>
</dbReference>
<accession>G0IVI2</accession>
<dbReference type="SUPFAM" id="SSF48452">
    <property type="entry name" value="TPR-like"/>
    <property type="match status" value="1"/>
</dbReference>
<proteinExistence type="predicted"/>
<evidence type="ECO:0000313" key="1">
    <source>
        <dbReference type="EMBL" id="AEL24178.1"/>
    </source>
</evidence>
<dbReference type="EMBL" id="CP002955">
    <property type="protein sequence ID" value="AEL24178.1"/>
    <property type="molecule type" value="Genomic_DNA"/>
</dbReference>
<reference evidence="2" key="1">
    <citation type="submission" date="2011-07" db="EMBL/GenBank/DDBJ databases">
        <title>The complete genome of Cyclobacterium marinum DSM 745.</title>
        <authorList>
            <person name="Lucas S."/>
            <person name="Han J."/>
            <person name="Lapidus A."/>
            <person name="Bruce D."/>
            <person name="Goodwin L."/>
            <person name="Pitluck S."/>
            <person name="Peters L."/>
            <person name="Kyrpides N."/>
            <person name="Mavromatis K."/>
            <person name="Ivanova N."/>
            <person name="Ovchinnikova G."/>
            <person name="Chertkov O."/>
            <person name="Detter J.C."/>
            <person name="Tapia R."/>
            <person name="Han C."/>
            <person name="Land M."/>
            <person name="Hauser L."/>
            <person name="Markowitz V."/>
            <person name="Cheng J.-F."/>
            <person name="Hugenholtz P."/>
            <person name="Woyke T."/>
            <person name="Wu D."/>
            <person name="Tindall B."/>
            <person name="Schuetze A."/>
            <person name="Brambilla E."/>
            <person name="Klenk H.-P."/>
            <person name="Eisen J.A."/>
        </authorList>
    </citation>
    <scope>NUCLEOTIDE SEQUENCE [LARGE SCALE GENOMIC DNA]</scope>
    <source>
        <strain evidence="2">ATCC 25205 / DSM 745 / LMG 13164 / NCIMB 1802</strain>
    </source>
</reference>
<evidence type="ECO:0008006" key="3">
    <source>
        <dbReference type="Google" id="ProtNLM"/>
    </source>
</evidence>
<dbReference type="OrthoDB" id="645813at2"/>
<dbReference type="STRING" id="880070.Cycma_0399"/>
<dbReference type="InterPro" id="IPR011990">
    <property type="entry name" value="TPR-like_helical_dom_sf"/>
</dbReference>
<dbReference type="AlphaFoldDB" id="G0IVI2"/>
<dbReference type="KEGG" id="cmr:Cycma_0399"/>
<gene>
    <name evidence="1" type="ordered locus">Cycma_0399</name>
</gene>